<evidence type="ECO:0000313" key="3">
    <source>
        <dbReference type="EMBL" id="SDT20695.1"/>
    </source>
</evidence>
<gene>
    <name evidence="3" type="ORF">SAMN04488570_3843</name>
</gene>
<dbReference type="SUPFAM" id="SSF52980">
    <property type="entry name" value="Restriction endonuclease-like"/>
    <property type="match status" value="1"/>
</dbReference>
<dbReference type="Proteomes" id="UP000198859">
    <property type="component" value="Chromosome I"/>
</dbReference>
<dbReference type="InterPro" id="IPR011856">
    <property type="entry name" value="tRNA_endonuc-like_dom_sf"/>
</dbReference>
<keyword evidence="4" id="KW-1185">Reference proteome</keyword>
<organism evidence="3 4">
    <name type="scientific">Nocardioides scoriae</name>
    <dbReference type="NCBI Taxonomy" id="642780"/>
    <lineage>
        <taxon>Bacteria</taxon>
        <taxon>Bacillati</taxon>
        <taxon>Actinomycetota</taxon>
        <taxon>Actinomycetes</taxon>
        <taxon>Propionibacteriales</taxon>
        <taxon>Nocardioidaceae</taxon>
        <taxon>Nocardioides</taxon>
    </lineage>
</organism>
<evidence type="ECO:0000313" key="4">
    <source>
        <dbReference type="Proteomes" id="UP000198859"/>
    </source>
</evidence>
<dbReference type="InterPro" id="IPR003509">
    <property type="entry name" value="UPF0102_YraN-like"/>
</dbReference>
<name>A0A1H1YH74_9ACTN</name>
<dbReference type="GO" id="GO:0004519">
    <property type="term" value="F:endonuclease activity"/>
    <property type="evidence" value="ECO:0007669"/>
    <property type="project" value="UniProtKB-KW"/>
</dbReference>
<dbReference type="CDD" id="cd20736">
    <property type="entry name" value="PoNe_Nuclease"/>
    <property type="match status" value="1"/>
</dbReference>
<dbReference type="Pfam" id="PF02021">
    <property type="entry name" value="UPF0102"/>
    <property type="match status" value="1"/>
</dbReference>
<sequence>MTGDRNKSLGAYGERVAAQRLTDAGMTVLDRNWRCDAGEVDLVLRDGEVVVICEVKTRSSAAYGHPLEAVGAVKAARLRRLAALWLQAHDVHAPGVRIDVVGVLLAARGAAEVEHVRGVG</sequence>
<protein>
    <recommendedName>
        <fullName evidence="2">UPF0102 protein SAMN04488570_3843</fullName>
    </recommendedName>
</protein>
<dbReference type="RefSeq" id="WP_091733122.1">
    <property type="nucleotide sequence ID" value="NZ_LT629757.1"/>
</dbReference>
<keyword evidence="3" id="KW-0540">Nuclease</keyword>
<comment type="similarity">
    <text evidence="1 2">Belongs to the UPF0102 family.</text>
</comment>
<keyword evidence="3" id="KW-0378">Hydrolase</keyword>
<dbReference type="AlphaFoldDB" id="A0A1H1YH74"/>
<dbReference type="Gene3D" id="3.40.1350.10">
    <property type="match status" value="1"/>
</dbReference>
<dbReference type="PANTHER" id="PTHR34039">
    <property type="entry name" value="UPF0102 PROTEIN YRAN"/>
    <property type="match status" value="1"/>
</dbReference>
<dbReference type="OrthoDB" id="9794876at2"/>
<keyword evidence="3" id="KW-0255">Endonuclease</keyword>
<dbReference type="GO" id="GO:0003676">
    <property type="term" value="F:nucleic acid binding"/>
    <property type="evidence" value="ECO:0007669"/>
    <property type="project" value="InterPro"/>
</dbReference>
<evidence type="ECO:0000256" key="1">
    <source>
        <dbReference type="ARBA" id="ARBA00006738"/>
    </source>
</evidence>
<accession>A0A1H1YH74</accession>
<proteinExistence type="inferred from homology"/>
<dbReference type="NCBIfam" id="NF009154">
    <property type="entry name" value="PRK12497.3-3"/>
    <property type="match status" value="1"/>
</dbReference>
<dbReference type="InterPro" id="IPR011335">
    <property type="entry name" value="Restrct_endonuc-II-like"/>
</dbReference>
<dbReference type="PANTHER" id="PTHR34039:SF1">
    <property type="entry name" value="UPF0102 PROTEIN YRAN"/>
    <property type="match status" value="1"/>
</dbReference>
<reference evidence="4" key="1">
    <citation type="submission" date="2016-10" db="EMBL/GenBank/DDBJ databases">
        <authorList>
            <person name="Varghese N."/>
            <person name="Submissions S."/>
        </authorList>
    </citation>
    <scope>NUCLEOTIDE SEQUENCE [LARGE SCALE GENOMIC DNA]</scope>
    <source>
        <strain evidence="4">DSM 22127</strain>
    </source>
</reference>
<dbReference type="HAMAP" id="MF_00048">
    <property type="entry name" value="UPF0102"/>
    <property type="match status" value="1"/>
</dbReference>
<dbReference type="NCBIfam" id="NF009150">
    <property type="entry name" value="PRK12497.1-3"/>
    <property type="match status" value="1"/>
</dbReference>
<dbReference type="STRING" id="642780.SAMN04488570_3843"/>
<dbReference type="EMBL" id="LT629757">
    <property type="protein sequence ID" value="SDT20695.1"/>
    <property type="molecule type" value="Genomic_DNA"/>
</dbReference>
<evidence type="ECO:0000256" key="2">
    <source>
        <dbReference type="HAMAP-Rule" id="MF_00048"/>
    </source>
</evidence>